<evidence type="ECO:0000313" key="2">
    <source>
        <dbReference type="EMBL" id="KAJ1211241.1"/>
    </source>
</evidence>
<sequence>DLGASTQTEEAEGAPNTGGNPQMTRQHPRRSQDTGTKKVQIVVAAALQNKVPCHLRTTQRVECR</sequence>
<dbReference type="EMBL" id="JANPWB010000002">
    <property type="protein sequence ID" value="KAJ1211241.1"/>
    <property type="molecule type" value="Genomic_DNA"/>
</dbReference>
<dbReference type="AlphaFoldDB" id="A0AAV7WEY6"/>
<comment type="caution">
    <text evidence="2">The sequence shown here is derived from an EMBL/GenBank/DDBJ whole genome shotgun (WGS) entry which is preliminary data.</text>
</comment>
<protein>
    <submittedName>
        <fullName evidence="2">Uncharacterized protein</fullName>
    </submittedName>
</protein>
<reference evidence="2" key="1">
    <citation type="journal article" date="2022" name="bioRxiv">
        <title>Sequencing and chromosome-scale assembly of the giantPleurodeles waltlgenome.</title>
        <authorList>
            <person name="Brown T."/>
            <person name="Elewa A."/>
            <person name="Iarovenko S."/>
            <person name="Subramanian E."/>
            <person name="Araus A.J."/>
            <person name="Petzold A."/>
            <person name="Susuki M."/>
            <person name="Suzuki K.-i.T."/>
            <person name="Hayashi T."/>
            <person name="Toyoda A."/>
            <person name="Oliveira C."/>
            <person name="Osipova E."/>
            <person name="Leigh N.D."/>
            <person name="Simon A."/>
            <person name="Yun M.H."/>
        </authorList>
    </citation>
    <scope>NUCLEOTIDE SEQUENCE</scope>
    <source>
        <strain evidence="2">20211129_DDA</strain>
        <tissue evidence="2">Liver</tissue>
    </source>
</reference>
<feature type="region of interest" description="Disordered" evidence="1">
    <location>
        <begin position="1"/>
        <end position="38"/>
    </location>
</feature>
<feature type="non-terminal residue" evidence="2">
    <location>
        <position position="1"/>
    </location>
</feature>
<accession>A0AAV7WEY6</accession>
<feature type="non-terminal residue" evidence="2">
    <location>
        <position position="64"/>
    </location>
</feature>
<keyword evidence="3" id="KW-1185">Reference proteome</keyword>
<organism evidence="2 3">
    <name type="scientific">Pleurodeles waltl</name>
    <name type="common">Iberian ribbed newt</name>
    <dbReference type="NCBI Taxonomy" id="8319"/>
    <lineage>
        <taxon>Eukaryota</taxon>
        <taxon>Metazoa</taxon>
        <taxon>Chordata</taxon>
        <taxon>Craniata</taxon>
        <taxon>Vertebrata</taxon>
        <taxon>Euteleostomi</taxon>
        <taxon>Amphibia</taxon>
        <taxon>Batrachia</taxon>
        <taxon>Caudata</taxon>
        <taxon>Salamandroidea</taxon>
        <taxon>Salamandridae</taxon>
        <taxon>Pleurodelinae</taxon>
        <taxon>Pleurodeles</taxon>
    </lineage>
</organism>
<evidence type="ECO:0000256" key="1">
    <source>
        <dbReference type="SAM" id="MobiDB-lite"/>
    </source>
</evidence>
<dbReference type="Proteomes" id="UP001066276">
    <property type="component" value="Chromosome 1_2"/>
</dbReference>
<proteinExistence type="predicted"/>
<gene>
    <name evidence="2" type="ORF">NDU88_006602</name>
</gene>
<evidence type="ECO:0000313" key="3">
    <source>
        <dbReference type="Proteomes" id="UP001066276"/>
    </source>
</evidence>
<name>A0AAV7WEY6_PLEWA</name>